<gene>
    <name evidence="1" type="ORF">LCGC14_1348140</name>
</gene>
<evidence type="ECO:0000313" key="1">
    <source>
        <dbReference type="EMBL" id="KKM79616.1"/>
    </source>
</evidence>
<dbReference type="EMBL" id="LAZR01008309">
    <property type="protein sequence ID" value="KKM79616.1"/>
    <property type="molecule type" value="Genomic_DNA"/>
</dbReference>
<name>A0A0F9KXR0_9ZZZZ</name>
<reference evidence="1" key="1">
    <citation type="journal article" date="2015" name="Nature">
        <title>Complex archaea that bridge the gap between prokaryotes and eukaryotes.</title>
        <authorList>
            <person name="Spang A."/>
            <person name="Saw J.H."/>
            <person name="Jorgensen S.L."/>
            <person name="Zaremba-Niedzwiedzka K."/>
            <person name="Martijn J."/>
            <person name="Lind A.E."/>
            <person name="van Eijk R."/>
            <person name="Schleper C."/>
            <person name="Guy L."/>
            <person name="Ettema T.J."/>
        </authorList>
    </citation>
    <scope>NUCLEOTIDE SEQUENCE</scope>
</reference>
<comment type="caution">
    <text evidence="1">The sequence shown here is derived from an EMBL/GenBank/DDBJ whole genome shotgun (WGS) entry which is preliminary data.</text>
</comment>
<protein>
    <submittedName>
        <fullName evidence="1">Uncharacterized protein</fullName>
    </submittedName>
</protein>
<dbReference type="AlphaFoldDB" id="A0A0F9KXR0"/>
<proteinExistence type="predicted"/>
<sequence>MEAEIVTDSDGTWLKLSHVEHSTWSFRFKEPAKDIRKTIAALEKHLTTIKTKKQAPKKQKRQLVS</sequence>
<accession>A0A0F9KXR0</accession>
<organism evidence="1">
    <name type="scientific">marine sediment metagenome</name>
    <dbReference type="NCBI Taxonomy" id="412755"/>
    <lineage>
        <taxon>unclassified sequences</taxon>
        <taxon>metagenomes</taxon>
        <taxon>ecological metagenomes</taxon>
    </lineage>
</organism>